<dbReference type="PROSITE" id="PS50886">
    <property type="entry name" value="TRBD"/>
    <property type="match status" value="1"/>
</dbReference>
<evidence type="ECO:0000256" key="6">
    <source>
        <dbReference type="ARBA" id="ARBA00022598"/>
    </source>
</evidence>
<dbReference type="GO" id="GO:0004825">
    <property type="term" value="F:methionine-tRNA ligase activity"/>
    <property type="evidence" value="ECO:0007669"/>
    <property type="project" value="UniProtKB-EC"/>
</dbReference>
<dbReference type="SUPFAM" id="SSF50249">
    <property type="entry name" value="Nucleic acid-binding proteins"/>
    <property type="match status" value="1"/>
</dbReference>
<evidence type="ECO:0000256" key="5">
    <source>
        <dbReference type="ARBA" id="ARBA00022555"/>
    </source>
</evidence>
<feature type="region of interest" description="Disordered" evidence="14">
    <location>
        <begin position="526"/>
        <end position="546"/>
    </location>
</feature>
<dbReference type="Pfam" id="PF19303">
    <property type="entry name" value="Anticodon_3"/>
    <property type="match status" value="1"/>
</dbReference>
<keyword evidence="5 13" id="KW-0820">tRNA-binding</keyword>
<comment type="caution">
    <text evidence="13">Lacks conserved residue(s) required for the propagation of feature annotation.</text>
</comment>
<dbReference type="Proteomes" id="UP001601059">
    <property type="component" value="Unassembled WGS sequence"/>
</dbReference>
<dbReference type="InterPro" id="IPR041872">
    <property type="entry name" value="Anticodon_Met"/>
</dbReference>
<dbReference type="InterPro" id="IPR033911">
    <property type="entry name" value="MetRS_core"/>
</dbReference>
<feature type="binding site" evidence="13">
    <location>
        <position position="147"/>
    </location>
    <ligand>
        <name>Zn(2+)</name>
        <dbReference type="ChEBI" id="CHEBI:29105"/>
    </ligand>
</feature>
<evidence type="ECO:0000256" key="13">
    <source>
        <dbReference type="HAMAP-Rule" id="MF_01228"/>
    </source>
</evidence>
<comment type="catalytic activity">
    <reaction evidence="12 13">
        <text>tRNA(Met) + L-methionine + ATP = L-methionyl-tRNA(Met) + AMP + diphosphate</text>
        <dbReference type="Rhea" id="RHEA:13481"/>
        <dbReference type="Rhea" id="RHEA-COMP:9667"/>
        <dbReference type="Rhea" id="RHEA-COMP:9698"/>
        <dbReference type="ChEBI" id="CHEBI:30616"/>
        <dbReference type="ChEBI" id="CHEBI:33019"/>
        <dbReference type="ChEBI" id="CHEBI:57844"/>
        <dbReference type="ChEBI" id="CHEBI:78442"/>
        <dbReference type="ChEBI" id="CHEBI:78530"/>
        <dbReference type="ChEBI" id="CHEBI:456215"/>
        <dbReference type="EC" id="6.1.1.10"/>
    </reaction>
</comment>
<dbReference type="PRINTS" id="PR01041">
    <property type="entry name" value="TRNASYNTHMET"/>
</dbReference>
<evidence type="ECO:0000256" key="2">
    <source>
        <dbReference type="ARBA" id="ARBA00004496"/>
    </source>
</evidence>
<dbReference type="InterPro" id="IPR023457">
    <property type="entry name" value="Met-tRNA_synth_2"/>
</dbReference>
<evidence type="ECO:0000256" key="9">
    <source>
        <dbReference type="ARBA" id="ARBA00022884"/>
    </source>
</evidence>
<keyword evidence="9 13" id="KW-0694">RNA-binding</keyword>
<dbReference type="InterPro" id="IPR012340">
    <property type="entry name" value="NA-bd_OB-fold"/>
</dbReference>
<dbReference type="InterPro" id="IPR002547">
    <property type="entry name" value="tRNA-bd_dom"/>
</dbReference>
<evidence type="ECO:0000256" key="4">
    <source>
        <dbReference type="ARBA" id="ARBA00022490"/>
    </source>
</evidence>
<dbReference type="NCBIfam" id="TIGR00399">
    <property type="entry name" value="metG_C_term"/>
    <property type="match status" value="1"/>
</dbReference>
<evidence type="ECO:0000256" key="1">
    <source>
        <dbReference type="ARBA" id="ARBA00003314"/>
    </source>
</evidence>
<dbReference type="HAMAP" id="MF_01228">
    <property type="entry name" value="Met_tRNA_synth_type2"/>
    <property type="match status" value="1"/>
</dbReference>
<dbReference type="InterPro" id="IPR001412">
    <property type="entry name" value="aa-tRNA-synth_I_CS"/>
</dbReference>
<reference evidence="16 17" key="1">
    <citation type="submission" date="2024-08" db="EMBL/GenBank/DDBJ databases">
        <title>Two novel Cytobacillus novel species.</title>
        <authorList>
            <person name="Liu G."/>
        </authorList>
    </citation>
    <scope>NUCLEOTIDE SEQUENCE [LARGE SCALE GENOMIC DNA]</scope>
    <source>
        <strain evidence="16 17">FJAT-54145</strain>
    </source>
</reference>
<evidence type="ECO:0000259" key="15">
    <source>
        <dbReference type="PROSITE" id="PS50886"/>
    </source>
</evidence>
<comment type="function">
    <text evidence="1 13">Is required not only for elongation of protein synthesis but also for the initiation of all mRNA translation through initiator tRNA(fMet) aminoacylation.</text>
</comment>
<dbReference type="Gene3D" id="1.10.730.10">
    <property type="entry name" value="Isoleucyl-tRNA Synthetase, Domain 1"/>
    <property type="match status" value="1"/>
</dbReference>
<dbReference type="SUPFAM" id="SSF47323">
    <property type="entry name" value="Anticodon-binding domain of a subclass of class I aminoacyl-tRNA synthetases"/>
    <property type="match status" value="1"/>
</dbReference>
<dbReference type="CDD" id="cd00814">
    <property type="entry name" value="MetRS_core"/>
    <property type="match status" value="1"/>
</dbReference>
<comment type="caution">
    <text evidence="16">The sequence shown here is derived from an EMBL/GenBank/DDBJ whole genome shotgun (WGS) entry which is preliminary data.</text>
</comment>
<keyword evidence="7 13" id="KW-0547">Nucleotide-binding</keyword>
<feature type="binding site" evidence="13">
    <location>
        <position position="130"/>
    </location>
    <ligand>
        <name>Zn(2+)</name>
        <dbReference type="ChEBI" id="CHEBI:29105"/>
    </ligand>
</feature>
<evidence type="ECO:0000256" key="3">
    <source>
        <dbReference type="ARBA" id="ARBA00011738"/>
    </source>
</evidence>
<evidence type="ECO:0000256" key="11">
    <source>
        <dbReference type="ARBA" id="ARBA00023146"/>
    </source>
</evidence>
<sequence length="653" mass="74665">MSENKKTFYLTTPIYYPSGNLHIGHAYTTVAGDAMARYKRLRGYDVMYLTGTDEHGQKIQQKAQEKGVTPQQYVDEIVEGIQDLWKKLDITYNDFIRTTEDRHKVVVEKIFAQLLEQGDIYLDEYEGMYCTPCESFFTERQINEGNCPDCGRPVEKVKEESYFFKVSKYADRLLKYYEDNPTFIQPESRKNEMINNFIKPGLEDLAVSRTTFDWGVKVPGNPKHVIYVWIDALSNYITALGYGTDDDSKYKNYWPADVHLVGKEIVRFHTIYWPIMLMALDLPLPKKVFAHGWLLMKDGKMSKSKGNVVDPVTLIDRYGLDALRYYLLREVPFGSDGVFTPEGFVERINFDLANDLGNLLNRTVAMIDKYFDGMIPSYQGSEGEFDKQLLEANLQTVKKYEEAMENMEFSVALTTVWQLVSRTNKYIDETQPWALAKDEDKKEELGSVMVHLAESLRRIAVLLQPFLTRTPNEIFKQLNISSPSHISWESLENFSVIPEGTKVVKDAPIFPRLEIEEEVAFIKEKMQGTATPAPAEEKKEEEKPDSEEITIDDFMKVDLRVAQVISAEPVKKADKLLKLQLDLGYEKRQVVSGIAQHYKPEELVGQRVICVTNLKPVKLRGELSQGMILAGSKYGILSLATVAESLPLGARVK</sequence>
<dbReference type="EC" id="6.1.1.10" evidence="13"/>
<comment type="similarity">
    <text evidence="13">Belongs to the class-I aminoacyl-tRNA synthetase family. MetG type 2A subfamily.</text>
</comment>
<dbReference type="InterPro" id="IPR004495">
    <property type="entry name" value="Met-tRNA-synth_bsu_C"/>
</dbReference>
<dbReference type="NCBIfam" id="TIGR00398">
    <property type="entry name" value="metG"/>
    <property type="match status" value="1"/>
</dbReference>
<feature type="short sequence motif" description="'KMSKS' region" evidence="13">
    <location>
        <begin position="300"/>
        <end position="304"/>
    </location>
</feature>
<dbReference type="EMBL" id="JBIACK010000023">
    <property type="protein sequence ID" value="MFE8704021.1"/>
    <property type="molecule type" value="Genomic_DNA"/>
</dbReference>
<dbReference type="Gene3D" id="3.40.50.620">
    <property type="entry name" value="HUPs"/>
    <property type="match status" value="1"/>
</dbReference>
<evidence type="ECO:0000313" key="17">
    <source>
        <dbReference type="Proteomes" id="UP001601059"/>
    </source>
</evidence>
<keyword evidence="6 13" id="KW-0436">Ligase</keyword>
<feature type="binding site" evidence="13">
    <location>
        <position position="133"/>
    </location>
    <ligand>
        <name>Zn(2+)</name>
        <dbReference type="ChEBI" id="CHEBI:29105"/>
    </ligand>
</feature>
<keyword evidence="11 13" id="KW-0030">Aminoacyl-tRNA synthetase</keyword>
<dbReference type="Pfam" id="PF09334">
    <property type="entry name" value="tRNA-synt_1g"/>
    <property type="match status" value="2"/>
</dbReference>
<keyword evidence="13" id="KW-0479">Metal-binding</keyword>
<gene>
    <name evidence="13 16" type="primary">metG</name>
    <name evidence="16" type="ORF">ACFYKX_25970</name>
</gene>
<keyword evidence="17" id="KW-1185">Reference proteome</keyword>
<organism evidence="16 17">
    <name type="scientific">Cytobacillus spartinae</name>
    <dbReference type="NCBI Taxonomy" id="3299023"/>
    <lineage>
        <taxon>Bacteria</taxon>
        <taxon>Bacillati</taxon>
        <taxon>Bacillota</taxon>
        <taxon>Bacilli</taxon>
        <taxon>Bacillales</taxon>
        <taxon>Bacillaceae</taxon>
        <taxon>Cytobacillus</taxon>
    </lineage>
</organism>
<feature type="domain" description="TRNA-binding" evidence="15">
    <location>
        <begin position="553"/>
        <end position="653"/>
    </location>
</feature>
<dbReference type="InterPro" id="IPR014729">
    <property type="entry name" value="Rossmann-like_a/b/a_fold"/>
</dbReference>
<evidence type="ECO:0000313" key="16">
    <source>
        <dbReference type="EMBL" id="MFE8704021.1"/>
    </source>
</evidence>
<dbReference type="Gene3D" id="2.170.220.10">
    <property type="match status" value="1"/>
</dbReference>
<dbReference type="SUPFAM" id="SSF52374">
    <property type="entry name" value="Nucleotidylyl transferase"/>
    <property type="match status" value="1"/>
</dbReference>
<dbReference type="CDD" id="cd02800">
    <property type="entry name" value="tRNA_bind_EcMetRS_like"/>
    <property type="match status" value="1"/>
</dbReference>
<proteinExistence type="inferred from homology"/>
<evidence type="ECO:0000256" key="14">
    <source>
        <dbReference type="SAM" id="MobiDB-lite"/>
    </source>
</evidence>
<dbReference type="PANTHER" id="PTHR43326:SF1">
    <property type="entry name" value="METHIONINE--TRNA LIGASE, MITOCHONDRIAL"/>
    <property type="match status" value="1"/>
</dbReference>
<feature type="short sequence motif" description="'HIGH' region" evidence="13">
    <location>
        <begin position="15"/>
        <end position="25"/>
    </location>
</feature>
<keyword evidence="4 13" id="KW-0963">Cytoplasm</keyword>
<evidence type="ECO:0000256" key="7">
    <source>
        <dbReference type="ARBA" id="ARBA00022741"/>
    </source>
</evidence>
<dbReference type="PANTHER" id="PTHR43326">
    <property type="entry name" value="METHIONYL-TRNA SYNTHETASE"/>
    <property type="match status" value="1"/>
</dbReference>
<comment type="cofactor">
    <cofactor evidence="13">
        <name>Zn(2+)</name>
        <dbReference type="ChEBI" id="CHEBI:29105"/>
    </cofactor>
    <text evidence="13">Binds 1 zinc ion per subunit.</text>
</comment>
<evidence type="ECO:0000256" key="10">
    <source>
        <dbReference type="ARBA" id="ARBA00022917"/>
    </source>
</evidence>
<feature type="binding site" evidence="13">
    <location>
        <position position="150"/>
    </location>
    <ligand>
        <name>Zn(2+)</name>
        <dbReference type="ChEBI" id="CHEBI:29105"/>
    </ligand>
</feature>
<keyword evidence="10 13" id="KW-0648">Protein biosynthesis</keyword>
<dbReference type="Pfam" id="PF01588">
    <property type="entry name" value="tRNA_bind"/>
    <property type="match status" value="1"/>
</dbReference>
<evidence type="ECO:0000256" key="12">
    <source>
        <dbReference type="ARBA" id="ARBA00047364"/>
    </source>
</evidence>
<keyword evidence="13" id="KW-0862">Zinc</keyword>
<dbReference type="CDD" id="cd07957">
    <property type="entry name" value="Anticodon_Ia_Met"/>
    <property type="match status" value="1"/>
</dbReference>
<keyword evidence="8 13" id="KW-0067">ATP-binding</keyword>
<dbReference type="PROSITE" id="PS00178">
    <property type="entry name" value="AA_TRNA_LIGASE_I"/>
    <property type="match status" value="1"/>
</dbReference>
<comment type="subunit">
    <text evidence="3 13">Homodimer.</text>
</comment>
<dbReference type="NCBIfam" id="NF008900">
    <property type="entry name" value="PRK12267.1"/>
    <property type="match status" value="1"/>
</dbReference>
<protein>
    <recommendedName>
        <fullName evidence="13">Methionine--tRNA ligase</fullName>
        <ecNumber evidence="13">6.1.1.10</ecNumber>
    </recommendedName>
    <alternativeName>
        <fullName evidence="13">Methionyl-tRNA synthetase</fullName>
        <shortName evidence="13">MetRS</shortName>
    </alternativeName>
</protein>
<accession>A0ABW6KIN9</accession>
<comment type="subcellular location">
    <subcellularLocation>
        <location evidence="2 13">Cytoplasm</location>
    </subcellularLocation>
</comment>
<dbReference type="InterPro" id="IPR009080">
    <property type="entry name" value="tRNAsynth_Ia_anticodon-bd"/>
</dbReference>
<evidence type="ECO:0000256" key="8">
    <source>
        <dbReference type="ARBA" id="ARBA00022840"/>
    </source>
</evidence>
<dbReference type="InterPro" id="IPR014758">
    <property type="entry name" value="Met-tRNA_synth"/>
</dbReference>
<name>A0ABW6KIN9_9BACI</name>
<dbReference type="InterPro" id="IPR015413">
    <property type="entry name" value="Methionyl/Leucyl_tRNA_Synth"/>
</dbReference>
<dbReference type="Gene3D" id="2.40.50.140">
    <property type="entry name" value="Nucleic acid-binding proteins"/>
    <property type="match status" value="1"/>
</dbReference>
<dbReference type="RefSeq" id="WP_389365037.1">
    <property type="nucleotide sequence ID" value="NZ_JBIACK010000023.1"/>
</dbReference>